<evidence type="ECO:0000313" key="5">
    <source>
        <dbReference type="EMBL" id="AKU96704.1"/>
    </source>
</evidence>
<dbReference type="InterPro" id="IPR029033">
    <property type="entry name" value="His_PPase_superfam"/>
</dbReference>
<dbReference type="Proteomes" id="UP000064967">
    <property type="component" value="Chromosome"/>
</dbReference>
<dbReference type="CDD" id="cd07067">
    <property type="entry name" value="HP_PGM_like"/>
    <property type="match status" value="1"/>
</dbReference>
<keyword evidence="6" id="KW-1185">Reference proteome</keyword>
<dbReference type="Gene3D" id="3.40.50.1240">
    <property type="entry name" value="Phosphoglycerate mutase-like"/>
    <property type="match status" value="1"/>
</dbReference>
<proteinExistence type="predicted"/>
<dbReference type="AlphaFoldDB" id="A0A0K1PUB9"/>
<evidence type="ECO:0000256" key="3">
    <source>
        <dbReference type="PIRSR" id="PIRSR613078-1"/>
    </source>
</evidence>
<dbReference type="Pfam" id="PF00300">
    <property type="entry name" value="His_Phos_1"/>
    <property type="match status" value="1"/>
</dbReference>
<dbReference type="SUPFAM" id="SSF53254">
    <property type="entry name" value="Phosphoglycerate mutase-like"/>
    <property type="match status" value="1"/>
</dbReference>
<evidence type="ECO:0000256" key="1">
    <source>
        <dbReference type="ARBA" id="ARBA00023152"/>
    </source>
</evidence>
<dbReference type="InterPro" id="IPR050275">
    <property type="entry name" value="PGM_Phosphatase"/>
</dbReference>
<dbReference type="PATRIC" id="fig|1391654.3.peg.3407"/>
<feature type="active site" description="Proton donor/acceptor" evidence="3">
    <location>
        <position position="79"/>
    </location>
</feature>
<protein>
    <submittedName>
        <fullName evidence="5">Phosphoglycerate mutase family</fullName>
    </submittedName>
</protein>
<keyword evidence="1" id="KW-0324">Glycolysis</keyword>
<name>A0A0K1PUB9_9BACT</name>
<dbReference type="GO" id="GO:0005737">
    <property type="term" value="C:cytoplasm"/>
    <property type="evidence" value="ECO:0007669"/>
    <property type="project" value="TreeGrafter"/>
</dbReference>
<evidence type="ECO:0000256" key="4">
    <source>
        <dbReference type="PIRSR" id="PIRSR613078-2"/>
    </source>
</evidence>
<evidence type="ECO:0000313" key="6">
    <source>
        <dbReference type="Proteomes" id="UP000064967"/>
    </source>
</evidence>
<dbReference type="GO" id="GO:0016791">
    <property type="term" value="F:phosphatase activity"/>
    <property type="evidence" value="ECO:0007669"/>
    <property type="project" value="TreeGrafter"/>
</dbReference>
<accession>A0A0K1PUB9</accession>
<feature type="active site" description="Tele-phosphohistidine intermediate" evidence="3">
    <location>
        <position position="6"/>
    </location>
</feature>
<dbReference type="KEGG" id="llu:AKJ09_03368"/>
<dbReference type="PANTHER" id="PTHR48100">
    <property type="entry name" value="BROAD-SPECIFICITY PHOSPHATASE YOR283W-RELATED"/>
    <property type="match status" value="1"/>
</dbReference>
<sequence length="214" mass="23696">MYLARHGETADNANRIFQGQGGSGLAPKGRAQAERLAARMKRASLDAIVSSDLERAFETAEIVGRACEIRVDRDPRLREVDVGTWTGKSYDEIARLHPEDWAAIARGEDVRRGGGETYAELAIRIEAALERIADGRPHGRMLVVSHGGAIRSFIARILGVSKDGFRVLDAVANCGITLLERSTSGRYSLRTWNEVEHLEGIERIERIEREDSTD</sequence>
<dbReference type="EMBL" id="CP012333">
    <property type="protein sequence ID" value="AKU96704.1"/>
    <property type="molecule type" value="Genomic_DNA"/>
</dbReference>
<reference evidence="5 6" key="1">
    <citation type="submission" date="2015-08" db="EMBL/GenBank/DDBJ databases">
        <authorList>
            <person name="Babu N.S."/>
            <person name="Beckwith C.J."/>
            <person name="Beseler K.G."/>
            <person name="Brison A."/>
            <person name="Carone J.V."/>
            <person name="Caskin T.P."/>
            <person name="Diamond M."/>
            <person name="Durham M.E."/>
            <person name="Foxe J.M."/>
            <person name="Go M."/>
            <person name="Henderson B.A."/>
            <person name="Jones I.B."/>
            <person name="McGettigan J.A."/>
            <person name="Micheletti S.J."/>
            <person name="Nasrallah M.E."/>
            <person name="Ortiz D."/>
            <person name="Piller C.R."/>
            <person name="Privatt S.R."/>
            <person name="Schneider S.L."/>
            <person name="Sharp S."/>
            <person name="Smith T.C."/>
            <person name="Stanton J.D."/>
            <person name="Ullery H.E."/>
            <person name="Wilson R.J."/>
            <person name="Serrano M.G."/>
            <person name="Buck G."/>
            <person name="Lee V."/>
            <person name="Wang Y."/>
            <person name="Carvalho R."/>
            <person name="Voegtly L."/>
            <person name="Shi R."/>
            <person name="Duckworth R."/>
            <person name="Johnson A."/>
            <person name="Loviza R."/>
            <person name="Walstead R."/>
            <person name="Shah Z."/>
            <person name="Kiflezghi M."/>
            <person name="Wade K."/>
            <person name="Ball S.L."/>
            <person name="Bradley K.W."/>
            <person name="Asai D.J."/>
            <person name="Bowman C.A."/>
            <person name="Russell D.A."/>
            <person name="Pope W.H."/>
            <person name="Jacobs-Sera D."/>
            <person name="Hendrix R.W."/>
            <person name="Hatfull G.F."/>
        </authorList>
    </citation>
    <scope>NUCLEOTIDE SEQUENCE [LARGE SCALE GENOMIC DNA]</scope>
    <source>
        <strain evidence="5 6">DSM 27648</strain>
    </source>
</reference>
<dbReference type="PANTHER" id="PTHR48100:SF1">
    <property type="entry name" value="HISTIDINE PHOSPHATASE FAMILY PROTEIN-RELATED"/>
    <property type="match status" value="1"/>
</dbReference>
<dbReference type="InterPro" id="IPR013078">
    <property type="entry name" value="His_Pase_superF_clade-1"/>
</dbReference>
<dbReference type="STRING" id="1391654.AKJ09_03368"/>
<evidence type="ECO:0000256" key="2">
    <source>
        <dbReference type="ARBA" id="ARBA00023235"/>
    </source>
</evidence>
<feature type="binding site" evidence="4">
    <location>
        <begin position="5"/>
        <end position="12"/>
    </location>
    <ligand>
        <name>substrate</name>
    </ligand>
</feature>
<dbReference type="SMART" id="SM00855">
    <property type="entry name" value="PGAM"/>
    <property type="match status" value="1"/>
</dbReference>
<dbReference type="InterPro" id="IPR001345">
    <property type="entry name" value="PG/BPGM_mutase_AS"/>
</dbReference>
<feature type="binding site" evidence="4">
    <location>
        <position position="55"/>
    </location>
    <ligand>
        <name>substrate</name>
    </ligand>
</feature>
<organism evidence="5 6">
    <name type="scientific">Labilithrix luteola</name>
    <dbReference type="NCBI Taxonomy" id="1391654"/>
    <lineage>
        <taxon>Bacteria</taxon>
        <taxon>Pseudomonadati</taxon>
        <taxon>Myxococcota</taxon>
        <taxon>Polyangia</taxon>
        <taxon>Polyangiales</taxon>
        <taxon>Labilitrichaceae</taxon>
        <taxon>Labilithrix</taxon>
    </lineage>
</organism>
<dbReference type="PROSITE" id="PS00175">
    <property type="entry name" value="PG_MUTASE"/>
    <property type="match status" value="1"/>
</dbReference>
<keyword evidence="2" id="KW-0413">Isomerase</keyword>
<gene>
    <name evidence="5" type="ORF">AKJ09_03368</name>
</gene>